<gene>
    <name evidence="8" type="ORF">N7G274_003283</name>
</gene>
<keyword evidence="9" id="KW-1185">Reference proteome</keyword>
<protein>
    <submittedName>
        <fullName evidence="8">Uncharacterized protein</fullName>
    </submittedName>
</protein>
<keyword evidence="4 6" id="KW-0472">Membrane</keyword>
<feature type="chain" id="PRO_5045910003" evidence="7">
    <location>
        <begin position="30"/>
        <end position="279"/>
    </location>
</feature>
<comment type="caution">
    <text evidence="8">The sequence shown here is derived from an EMBL/GenBank/DDBJ whole genome shotgun (WGS) entry which is preliminary data.</text>
</comment>
<comment type="subcellular location">
    <subcellularLocation>
        <location evidence="1">Membrane</location>
        <topology evidence="1">Single-pass membrane protein</topology>
    </subcellularLocation>
</comment>
<evidence type="ECO:0000256" key="1">
    <source>
        <dbReference type="ARBA" id="ARBA00004167"/>
    </source>
</evidence>
<organism evidence="8 9">
    <name type="scientific">Stereocaulon virgatum</name>
    <dbReference type="NCBI Taxonomy" id="373712"/>
    <lineage>
        <taxon>Eukaryota</taxon>
        <taxon>Fungi</taxon>
        <taxon>Dikarya</taxon>
        <taxon>Ascomycota</taxon>
        <taxon>Pezizomycotina</taxon>
        <taxon>Lecanoromycetes</taxon>
        <taxon>OSLEUM clade</taxon>
        <taxon>Lecanoromycetidae</taxon>
        <taxon>Lecanorales</taxon>
        <taxon>Lecanorineae</taxon>
        <taxon>Stereocaulaceae</taxon>
        <taxon>Stereocaulon</taxon>
    </lineage>
</organism>
<reference evidence="8 9" key="1">
    <citation type="submission" date="2024-09" db="EMBL/GenBank/DDBJ databases">
        <title>Rethinking Asexuality: The Enigmatic Case of Functional Sexual Genes in Lepraria (Stereocaulaceae).</title>
        <authorList>
            <person name="Doellman M."/>
            <person name="Sun Y."/>
            <person name="Barcenas-Pena A."/>
            <person name="Lumbsch H.T."/>
            <person name="Grewe F."/>
        </authorList>
    </citation>
    <scope>NUCLEOTIDE SEQUENCE [LARGE SCALE GENOMIC DNA]</scope>
    <source>
        <strain evidence="8 9">Mercado 3170</strain>
    </source>
</reference>
<keyword evidence="7" id="KW-0732">Signal</keyword>
<dbReference type="PANTHER" id="PTHR15549:SF26">
    <property type="entry name" value="AXIAL BUDDING PATTERN PROTEIN 2-RELATED"/>
    <property type="match status" value="1"/>
</dbReference>
<dbReference type="InterPro" id="IPR051694">
    <property type="entry name" value="Immunoregulatory_rcpt-like"/>
</dbReference>
<keyword evidence="2 6" id="KW-0812">Transmembrane</keyword>
<evidence type="ECO:0000256" key="4">
    <source>
        <dbReference type="ARBA" id="ARBA00023136"/>
    </source>
</evidence>
<feature type="compositionally biased region" description="Low complexity" evidence="5">
    <location>
        <begin position="141"/>
        <end position="192"/>
    </location>
</feature>
<dbReference type="Proteomes" id="UP001590950">
    <property type="component" value="Unassembled WGS sequence"/>
</dbReference>
<sequence length="279" mass="28567">MAFAFLLSLYVFFYHLPCISLASAPGTLALFLDEQCIQASIINPSVNVPLNTCLVTTGALGIAVKTLPPCTSGDATLVMYRDTSCANLVSGNLQYNNCYFDGPNGVSAIMFSCNKAAGGGSATATSTVSAGSSSMPVAGDTAPTASSSSTPAQTHPSSNAATTTSAPPSSSTSQPSSNSGGNGSSGTSSGLSQNGQIALGVGLPVGSIVVALLAWWFPCRKKRSNGQTDQYNMMPSPTHRPAPSTVGMSPNDAYYRPRYDRTYSNNHNGAGILVRGLLG</sequence>
<feature type="signal peptide" evidence="7">
    <location>
        <begin position="1"/>
        <end position="29"/>
    </location>
</feature>
<feature type="transmembrane region" description="Helical" evidence="6">
    <location>
        <begin position="197"/>
        <end position="217"/>
    </location>
</feature>
<evidence type="ECO:0000313" key="9">
    <source>
        <dbReference type="Proteomes" id="UP001590950"/>
    </source>
</evidence>
<feature type="compositionally biased region" description="Polar residues" evidence="5">
    <location>
        <begin position="225"/>
        <end position="235"/>
    </location>
</feature>
<accession>A0ABR4AE88</accession>
<feature type="region of interest" description="Disordered" evidence="5">
    <location>
        <begin position="124"/>
        <end position="192"/>
    </location>
</feature>
<evidence type="ECO:0000256" key="3">
    <source>
        <dbReference type="ARBA" id="ARBA00022989"/>
    </source>
</evidence>
<dbReference type="EMBL" id="JBEFKJ010000010">
    <property type="protein sequence ID" value="KAL2043764.1"/>
    <property type="molecule type" value="Genomic_DNA"/>
</dbReference>
<evidence type="ECO:0000256" key="2">
    <source>
        <dbReference type="ARBA" id="ARBA00022692"/>
    </source>
</evidence>
<proteinExistence type="predicted"/>
<feature type="compositionally biased region" description="Low complexity" evidence="5">
    <location>
        <begin position="124"/>
        <end position="134"/>
    </location>
</feature>
<keyword evidence="3 6" id="KW-1133">Transmembrane helix</keyword>
<evidence type="ECO:0000256" key="5">
    <source>
        <dbReference type="SAM" id="MobiDB-lite"/>
    </source>
</evidence>
<evidence type="ECO:0000256" key="6">
    <source>
        <dbReference type="SAM" id="Phobius"/>
    </source>
</evidence>
<name>A0ABR4AE88_9LECA</name>
<dbReference type="PANTHER" id="PTHR15549">
    <property type="entry name" value="PAIRED IMMUNOGLOBULIN-LIKE TYPE 2 RECEPTOR"/>
    <property type="match status" value="1"/>
</dbReference>
<evidence type="ECO:0000313" key="8">
    <source>
        <dbReference type="EMBL" id="KAL2043764.1"/>
    </source>
</evidence>
<feature type="region of interest" description="Disordered" evidence="5">
    <location>
        <begin position="224"/>
        <end position="248"/>
    </location>
</feature>
<evidence type="ECO:0000256" key="7">
    <source>
        <dbReference type="SAM" id="SignalP"/>
    </source>
</evidence>